<dbReference type="SUPFAM" id="SSF51316">
    <property type="entry name" value="Mss4-like"/>
    <property type="match status" value="1"/>
</dbReference>
<feature type="domain" description="MsrB" evidence="5">
    <location>
        <begin position="4"/>
        <end position="124"/>
    </location>
</feature>
<dbReference type="Pfam" id="PF01641">
    <property type="entry name" value="SelR"/>
    <property type="match status" value="1"/>
</dbReference>
<dbReference type="GO" id="GO:0030091">
    <property type="term" value="P:protein repair"/>
    <property type="evidence" value="ECO:0007669"/>
    <property type="project" value="InterPro"/>
</dbReference>
<comment type="cofactor">
    <cofactor evidence="1">
        <name>Zn(2+)</name>
        <dbReference type="ChEBI" id="CHEBI:29105"/>
    </cofactor>
</comment>
<name>A0A0M0BU61_9ARCH</name>
<dbReference type="Proteomes" id="UP000054016">
    <property type="component" value="Unassembled WGS sequence"/>
</dbReference>
<evidence type="ECO:0000256" key="1">
    <source>
        <dbReference type="ARBA" id="ARBA00001947"/>
    </source>
</evidence>
<dbReference type="GO" id="GO:0006979">
    <property type="term" value="P:response to oxidative stress"/>
    <property type="evidence" value="ECO:0007669"/>
    <property type="project" value="InterPro"/>
</dbReference>
<dbReference type="EC" id="1.8.4.12" evidence="6"/>
<dbReference type="PATRIC" id="fig|1685125.3.peg.419"/>
<dbReference type="InterPro" id="IPR028427">
    <property type="entry name" value="Met_Sox_Rdtase_MsrB"/>
</dbReference>
<accession>A0A0M0BU61</accession>
<keyword evidence="3" id="KW-0862">Zinc</keyword>
<evidence type="ECO:0000256" key="2">
    <source>
        <dbReference type="ARBA" id="ARBA00022723"/>
    </source>
</evidence>
<evidence type="ECO:0000256" key="4">
    <source>
        <dbReference type="ARBA" id="ARBA00023002"/>
    </source>
</evidence>
<comment type="caution">
    <text evidence="6">The sequence shown here is derived from an EMBL/GenBank/DDBJ whole genome shotgun (WGS) entry which is preliminary data.</text>
</comment>
<evidence type="ECO:0000259" key="5">
    <source>
        <dbReference type="PROSITE" id="PS51790"/>
    </source>
</evidence>
<reference evidence="7" key="1">
    <citation type="submission" date="2015-06" db="EMBL/GenBank/DDBJ databases">
        <title>New insights into the roles of widespread benthic archaea in carbon and nitrogen cycling.</title>
        <authorList>
            <person name="Lazar C.S."/>
            <person name="Baker B.J."/>
            <person name="Seitz K.W."/>
            <person name="Hyde A.S."/>
            <person name="Dick G.J."/>
            <person name="Hinrichs K.-U."/>
            <person name="Teske A.P."/>
        </authorList>
    </citation>
    <scope>NUCLEOTIDE SEQUENCE [LARGE SCALE GENOMIC DNA]</scope>
</reference>
<dbReference type="NCBIfam" id="TIGR00357">
    <property type="entry name" value="peptide-methionine (R)-S-oxide reductase MsrB"/>
    <property type="match status" value="1"/>
</dbReference>
<organism evidence="6 7">
    <name type="scientific">miscellaneous Crenarchaeota group-1 archaeon SG8-32-3</name>
    <dbReference type="NCBI Taxonomy" id="1685125"/>
    <lineage>
        <taxon>Archaea</taxon>
        <taxon>Candidatus Bathyarchaeota</taxon>
        <taxon>MCG-1</taxon>
    </lineage>
</organism>
<proteinExistence type="predicted"/>
<keyword evidence="2" id="KW-0479">Metal-binding</keyword>
<evidence type="ECO:0000313" key="7">
    <source>
        <dbReference type="Proteomes" id="UP000054016"/>
    </source>
</evidence>
<dbReference type="PANTHER" id="PTHR46081">
    <property type="entry name" value="PEPTIDE METHIONINE SULFOXIDE REDUCTASE 2"/>
    <property type="match status" value="1"/>
</dbReference>
<dbReference type="PROSITE" id="PS51790">
    <property type="entry name" value="MSRB"/>
    <property type="match status" value="1"/>
</dbReference>
<sequence>MSEKETRYIKLTPEEETVIVHKGTEMPFTGKYDAFWERGTYVCKRCRAPLYRSESKFKSGCGWPSFDDEIPDAVKRTTDADGIRTEITCVKCGAHLGHVFVGEGFTKKSVRHCVNSISMDFIPDKKEKPADK</sequence>
<dbReference type="InterPro" id="IPR002579">
    <property type="entry name" value="Met_Sox_Rdtase_MsrB_dom"/>
</dbReference>
<dbReference type="InterPro" id="IPR011057">
    <property type="entry name" value="Mss4-like_sf"/>
</dbReference>
<dbReference type="Gene3D" id="2.170.150.20">
    <property type="entry name" value="Peptide methionine sulfoxide reductase"/>
    <property type="match status" value="1"/>
</dbReference>
<dbReference type="GO" id="GO:0046872">
    <property type="term" value="F:metal ion binding"/>
    <property type="evidence" value="ECO:0007669"/>
    <property type="project" value="UniProtKB-KW"/>
</dbReference>
<dbReference type="NCBIfam" id="NF004036">
    <property type="entry name" value="PRK05508.1"/>
    <property type="match status" value="1"/>
</dbReference>
<evidence type="ECO:0000256" key="3">
    <source>
        <dbReference type="ARBA" id="ARBA00022833"/>
    </source>
</evidence>
<dbReference type="PANTHER" id="PTHR46081:SF8">
    <property type="entry name" value="PEPTIDE METHIONINE SULFOXIDE REDUCTASE 2"/>
    <property type="match status" value="1"/>
</dbReference>
<protein>
    <submittedName>
        <fullName evidence="6">Methionine sulfoxide reductase B</fullName>
        <ecNumber evidence="6">1.8.4.12</ecNumber>
    </submittedName>
</protein>
<dbReference type="AlphaFoldDB" id="A0A0M0BU61"/>
<dbReference type="GO" id="GO:0033743">
    <property type="term" value="F:peptide-methionine (R)-S-oxide reductase activity"/>
    <property type="evidence" value="ECO:0007669"/>
    <property type="project" value="UniProtKB-EC"/>
</dbReference>
<dbReference type="EMBL" id="LFWV01000020">
    <property type="protein sequence ID" value="KON31890.1"/>
    <property type="molecule type" value="Genomic_DNA"/>
</dbReference>
<gene>
    <name evidence="6" type="ORF">AC478_01865</name>
</gene>
<keyword evidence="4 6" id="KW-0560">Oxidoreductase</keyword>
<evidence type="ECO:0000313" key="6">
    <source>
        <dbReference type="EMBL" id="KON31890.1"/>
    </source>
</evidence>